<dbReference type="AlphaFoldDB" id="B8KT63"/>
<sequence>MHAMANPPADGFAGVFFMQTEMITALVTAMGAARQWR</sequence>
<keyword evidence="1" id="KW-0472">Membrane</keyword>
<evidence type="ECO:0000256" key="1">
    <source>
        <dbReference type="SAM" id="Phobius"/>
    </source>
</evidence>
<accession>B8KT63</accession>
<proteinExistence type="predicted"/>
<reference evidence="3" key="1">
    <citation type="journal article" date="2013" name="BMC Microbiol.">
        <title>Taxonomy and evolution of bacteriochlorophyll a-containing members of the OM60/NOR5 clade of marine gammaproteobacteria: description of Luminiphilus syltensis gen. nov., sp. nov., reclassification of Haliea rubra as Pseudohaliea rubra gen. nov., comb. nov., and emendation of Chromatocurvus halotolerans.</title>
        <authorList>
            <person name="Spring S."/>
            <person name="Riedel T."/>
            <person name="Sproer C."/>
            <person name="Yan S."/>
            <person name="Harder J."/>
            <person name="Fuchs B.M."/>
        </authorList>
    </citation>
    <scope>NUCLEOTIDE SEQUENCE [LARGE SCALE GENOMIC DNA]</scope>
    <source>
        <strain evidence="3">NOR51-B</strain>
    </source>
</reference>
<keyword evidence="1" id="KW-0812">Transmembrane</keyword>
<gene>
    <name evidence="2" type="ORF">NOR51B_136</name>
</gene>
<dbReference type="Proteomes" id="UP000004699">
    <property type="component" value="Unassembled WGS sequence"/>
</dbReference>
<evidence type="ECO:0000313" key="3">
    <source>
        <dbReference type="Proteomes" id="UP000004699"/>
    </source>
</evidence>
<keyword evidence="3" id="KW-1185">Reference proteome</keyword>
<feature type="transmembrane region" description="Helical" evidence="1">
    <location>
        <begin position="12"/>
        <end position="33"/>
    </location>
</feature>
<dbReference type="EMBL" id="DS999411">
    <property type="protein sequence ID" value="EED34199.1"/>
    <property type="molecule type" value="Genomic_DNA"/>
</dbReference>
<dbReference type="HOGENOM" id="CLU_3345484_0_0_6"/>
<evidence type="ECO:0000313" key="2">
    <source>
        <dbReference type="EMBL" id="EED34199.1"/>
    </source>
</evidence>
<name>B8KT63_9GAMM</name>
<organism evidence="2 3">
    <name type="scientific">Luminiphilus syltensis NOR5-1B</name>
    <dbReference type="NCBI Taxonomy" id="565045"/>
    <lineage>
        <taxon>Bacteria</taxon>
        <taxon>Pseudomonadati</taxon>
        <taxon>Pseudomonadota</taxon>
        <taxon>Gammaproteobacteria</taxon>
        <taxon>Cellvibrionales</taxon>
        <taxon>Halieaceae</taxon>
        <taxon>Luminiphilus</taxon>
    </lineage>
</organism>
<protein>
    <submittedName>
        <fullName evidence="2">Uncharacterized protein</fullName>
    </submittedName>
</protein>
<keyword evidence="1" id="KW-1133">Transmembrane helix</keyword>